<keyword evidence="4 5" id="KW-0472">Membrane</keyword>
<gene>
    <name evidence="7" type="ORF">LMG28138_00651</name>
</gene>
<protein>
    <recommendedName>
        <fullName evidence="6">Cation/H+ exchanger transmembrane domain-containing protein</fullName>
    </recommendedName>
</protein>
<dbReference type="EMBL" id="CADIKM010000002">
    <property type="protein sequence ID" value="CAB3778852.1"/>
    <property type="molecule type" value="Genomic_DNA"/>
</dbReference>
<feature type="transmembrane region" description="Helical" evidence="5">
    <location>
        <begin position="161"/>
        <end position="180"/>
    </location>
</feature>
<accession>A0A6S7B427</accession>
<dbReference type="InterPro" id="IPR006153">
    <property type="entry name" value="Cation/H_exchanger_TM"/>
</dbReference>
<name>A0A6S7B427_9BURK</name>
<dbReference type="PANTHER" id="PTHR43021:SF2">
    <property type="entry name" value="CATION_H+ EXCHANGER DOMAIN-CONTAINING PROTEIN"/>
    <property type="match status" value="1"/>
</dbReference>
<evidence type="ECO:0000259" key="6">
    <source>
        <dbReference type="Pfam" id="PF00999"/>
    </source>
</evidence>
<feature type="domain" description="Cation/H+ exchanger transmembrane" evidence="6">
    <location>
        <begin position="34"/>
        <end position="356"/>
    </location>
</feature>
<dbReference type="GO" id="GO:0015297">
    <property type="term" value="F:antiporter activity"/>
    <property type="evidence" value="ECO:0007669"/>
    <property type="project" value="InterPro"/>
</dbReference>
<evidence type="ECO:0000256" key="2">
    <source>
        <dbReference type="ARBA" id="ARBA00022692"/>
    </source>
</evidence>
<dbReference type="GO" id="GO:1902600">
    <property type="term" value="P:proton transmembrane transport"/>
    <property type="evidence" value="ECO:0007669"/>
    <property type="project" value="InterPro"/>
</dbReference>
<dbReference type="AlphaFoldDB" id="A0A6S7B427"/>
<dbReference type="GO" id="GO:0016020">
    <property type="term" value="C:membrane"/>
    <property type="evidence" value="ECO:0007669"/>
    <property type="project" value="UniProtKB-SubCell"/>
</dbReference>
<feature type="transmembrane region" description="Helical" evidence="5">
    <location>
        <begin position="12"/>
        <end position="32"/>
    </location>
</feature>
<evidence type="ECO:0000313" key="8">
    <source>
        <dbReference type="Proteomes" id="UP000494115"/>
    </source>
</evidence>
<evidence type="ECO:0000256" key="3">
    <source>
        <dbReference type="ARBA" id="ARBA00022989"/>
    </source>
</evidence>
<dbReference type="InterPro" id="IPR038770">
    <property type="entry name" value="Na+/solute_symporter_sf"/>
</dbReference>
<comment type="subcellular location">
    <subcellularLocation>
        <location evidence="1">Membrane</location>
        <topology evidence="1">Multi-pass membrane protein</topology>
    </subcellularLocation>
</comment>
<sequence length="400" mass="43297">MKSAFAFLPEWPFTADIALWVGLTLVAAGLCGELCWRAWRVPRLIGYGVIGLVAGPAGLGLIDSALAEDARLLMDIALGLLLFELGSRVSLRWIRMNPWLVVMSVGEAALTFVAVWFALHLLHVAPMTSAVAASIAMATSPAMVIQLRAELKSQGQVTERLMTLSALNSMYAVVVLKLLSGWLHQEFYGNVWATLIQPPFFIIGSFLLAWLLAISCNFFFRRVSIADEHSFVTLFGLILLAIAVAHVLKLSTIMALLAAGIIFKNLDPRPLLWPTHFGTAGWLLTVVLFGVTLLSFEWKYIPLGGVAALALIGARFVAKLAGSLVFARPSGLDWKQGAALGVSLSPMSALAFLLCSDTYTLYPDFDPALRAIVMCSIAALQLIAPVIVYRALAAINERGQ</sequence>
<feature type="transmembrane region" description="Helical" evidence="5">
    <location>
        <begin position="232"/>
        <end position="263"/>
    </location>
</feature>
<feature type="transmembrane region" description="Helical" evidence="5">
    <location>
        <begin position="368"/>
        <end position="392"/>
    </location>
</feature>
<keyword evidence="3 5" id="KW-1133">Transmembrane helix</keyword>
<evidence type="ECO:0000256" key="5">
    <source>
        <dbReference type="SAM" id="Phobius"/>
    </source>
</evidence>
<feature type="transmembrane region" description="Helical" evidence="5">
    <location>
        <begin position="98"/>
        <end position="119"/>
    </location>
</feature>
<evidence type="ECO:0000313" key="7">
    <source>
        <dbReference type="EMBL" id="CAB3778852.1"/>
    </source>
</evidence>
<reference evidence="7 8" key="1">
    <citation type="submission" date="2020-04" db="EMBL/GenBank/DDBJ databases">
        <authorList>
            <person name="De Canck E."/>
        </authorList>
    </citation>
    <scope>NUCLEOTIDE SEQUENCE [LARGE SCALE GENOMIC DNA]</scope>
    <source>
        <strain evidence="7 8">LMG 28138</strain>
    </source>
</reference>
<feature type="transmembrane region" description="Helical" evidence="5">
    <location>
        <begin position="131"/>
        <end position="149"/>
    </location>
</feature>
<feature type="transmembrane region" description="Helical" evidence="5">
    <location>
        <begin position="303"/>
        <end position="326"/>
    </location>
</feature>
<dbReference type="Gene3D" id="1.20.1530.20">
    <property type="match status" value="1"/>
</dbReference>
<keyword evidence="8" id="KW-1185">Reference proteome</keyword>
<feature type="transmembrane region" description="Helical" evidence="5">
    <location>
        <begin position="44"/>
        <end position="66"/>
    </location>
</feature>
<evidence type="ECO:0000256" key="4">
    <source>
        <dbReference type="ARBA" id="ARBA00023136"/>
    </source>
</evidence>
<feature type="transmembrane region" description="Helical" evidence="5">
    <location>
        <begin position="200"/>
        <end position="220"/>
    </location>
</feature>
<evidence type="ECO:0000256" key="1">
    <source>
        <dbReference type="ARBA" id="ARBA00004141"/>
    </source>
</evidence>
<dbReference type="Proteomes" id="UP000494115">
    <property type="component" value="Unassembled WGS sequence"/>
</dbReference>
<dbReference type="Pfam" id="PF00999">
    <property type="entry name" value="Na_H_Exchanger"/>
    <property type="match status" value="1"/>
</dbReference>
<feature type="transmembrane region" description="Helical" evidence="5">
    <location>
        <begin position="275"/>
        <end position="296"/>
    </location>
</feature>
<dbReference type="PANTHER" id="PTHR43021">
    <property type="entry name" value="NA(+)/H(+) ANTIPORTER-RELATED"/>
    <property type="match status" value="1"/>
</dbReference>
<keyword evidence="2 5" id="KW-0812">Transmembrane</keyword>
<organism evidence="7 8">
    <name type="scientific">Pararobbsia alpina</name>
    <dbReference type="NCBI Taxonomy" id="621374"/>
    <lineage>
        <taxon>Bacteria</taxon>
        <taxon>Pseudomonadati</taxon>
        <taxon>Pseudomonadota</taxon>
        <taxon>Betaproteobacteria</taxon>
        <taxon>Burkholderiales</taxon>
        <taxon>Burkholderiaceae</taxon>
        <taxon>Pararobbsia</taxon>
    </lineage>
</organism>
<dbReference type="RefSeq" id="WP_175103196.1">
    <property type="nucleotide sequence ID" value="NZ_CADIKM010000002.1"/>
</dbReference>
<feature type="transmembrane region" description="Helical" evidence="5">
    <location>
        <begin position="72"/>
        <end position="91"/>
    </location>
</feature>
<proteinExistence type="predicted"/>